<dbReference type="InterPro" id="IPR037682">
    <property type="entry name" value="TonB_C"/>
</dbReference>
<comment type="caution">
    <text evidence="2">The sequence shown here is derived from an EMBL/GenBank/DDBJ whole genome shotgun (WGS) entry which is preliminary data.</text>
</comment>
<gene>
    <name evidence="2" type="ORF">GALL_135450</name>
</gene>
<organism evidence="2">
    <name type="scientific">mine drainage metagenome</name>
    <dbReference type="NCBI Taxonomy" id="410659"/>
    <lineage>
        <taxon>unclassified sequences</taxon>
        <taxon>metagenomes</taxon>
        <taxon>ecological metagenomes</taxon>
    </lineage>
</organism>
<reference evidence="2" key="1">
    <citation type="submission" date="2016-10" db="EMBL/GenBank/DDBJ databases">
        <title>Sequence of Gallionella enrichment culture.</title>
        <authorList>
            <person name="Poehlein A."/>
            <person name="Muehling M."/>
            <person name="Daniel R."/>
        </authorList>
    </citation>
    <scope>NUCLEOTIDE SEQUENCE</scope>
</reference>
<evidence type="ECO:0000313" key="2">
    <source>
        <dbReference type="EMBL" id="OIR04345.1"/>
    </source>
</evidence>
<dbReference type="SUPFAM" id="SSF74653">
    <property type="entry name" value="TolA/TonB C-terminal domain"/>
    <property type="match status" value="1"/>
</dbReference>
<dbReference type="GO" id="GO:0055085">
    <property type="term" value="P:transmembrane transport"/>
    <property type="evidence" value="ECO:0007669"/>
    <property type="project" value="InterPro"/>
</dbReference>
<evidence type="ECO:0000259" key="1">
    <source>
        <dbReference type="Pfam" id="PF03544"/>
    </source>
</evidence>
<proteinExistence type="predicted"/>
<dbReference type="AlphaFoldDB" id="A0A1J5S795"/>
<sequence length="285" mass="30423">MKPMLLVLLAATLAPAARANITVLLARSNRDWLPVTAVTREVPLVLENGKLIQASSNAFRLAEVKRYWRGMPPPVVVRVEGLSIDHSTVRLSGVDGIESNMRVVSGTLCSPVALERVFAAFELRGTSRKPMLLVREIGTLKAGEPRTFEFTFAPPRGAGMESCTVHVYSDGFELLQAGQGPEALREEIGRRIRANIAGVTRGDPQLFYAPAPVRPAVTEPEAPVPEVKVAVDIAPDGSVSSASAAPGVPPAYAAAAEGAARSYHFIPKVVDGKPCACRVVVPVRF</sequence>
<name>A0A1J5S795_9ZZZZ</name>
<dbReference type="Pfam" id="PF03544">
    <property type="entry name" value="TonB_C"/>
    <property type="match status" value="1"/>
</dbReference>
<protein>
    <recommendedName>
        <fullName evidence="1">TonB C-terminal domain-containing protein</fullName>
    </recommendedName>
</protein>
<dbReference type="Gene3D" id="3.30.1150.10">
    <property type="match status" value="1"/>
</dbReference>
<dbReference type="EMBL" id="MLJW01000058">
    <property type="protein sequence ID" value="OIR04345.1"/>
    <property type="molecule type" value="Genomic_DNA"/>
</dbReference>
<feature type="domain" description="TonB C-terminal" evidence="1">
    <location>
        <begin position="227"/>
        <end position="285"/>
    </location>
</feature>
<accession>A0A1J5S795</accession>